<dbReference type="STRING" id="425400.LS65_06745"/>
<keyword evidence="4" id="KW-0808">Transferase</keyword>
<name>A0A4U8TSV8_9HELI</name>
<gene>
    <name evidence="11" type="ORF">LS65_004405</name>
</gene>
<keyword evidence="7 11" id="KW-0067">ATP-binding</keyword>
<evidence type="ECO:0000259" key="10">
    <source>
        <dbReference type="PROSITE" id="PS50109"/>
    </source>
</evidence>
<dbReference type="InterPro" id="IPR036097">
    <property type="entry name" value="HisK_dim/P_sf"/>
</dbReference>
<dbReference type="CDD" id="cd00082">
    <property type="entry name" value="HisKA"/>
    <property type="match status" value="1"/>
</dbReference>
<keyword evidence="9" id="KW-0472">Membrane</keyword>
<evidence type="ECO:0000256" key="9">
    <source>
        <dbReference type="SAM" id="Phobius"/>
    </source>
</evidence>
<dbReference type="InterPro" id="IPR003594">
    <property type="entry name" value="HATPase_dom"/>
</dbReference>
<evidence type="ECO:0000256" key="2">
    <source>
        <dbReference type="ARBA" id="ARBA00012438"/>
    </source>
</evidence>
<keyword evidence="6" id="KW-0418">Kinase</keyword>
<dbReference type="GO" id="GO:0000155">
    <property type="term" value="F:phosphorelay sensor kinase activity"/>
    <property type="evidence" value="ECO:0007669"/>
    <property type="project" value="InterPro"/>
</dbReference>
<dbReference type="SUPFAM" id="SSF55874">
    <property type="entry name" value="ATPase domain of HSP90 chaperone/DNA topoisomerase II/histidine kinase"/>
    <property type="match status" value="1"/>
</dbReference>
<dbReference type="InterPro" id="IPR004358">
    <property type="entry name" value="Sig_transdc_His_kin-like_C"/>
</dbReference>
<feature type="domain" description="Histidine kinase" evidence="10">
    <location>
        <begin position="255"/>
        <end position="481"/>
    </location>
</feature>
<comment type="caution">
    <text evidence="11">The sequence shown here is derived from an EMBL/GenBank/DDBJ whole genome shotgun (WGS) entry which is preliminary data.</text>
</comment>
<sequence>MKNIVLLFIDKISFQTKTTILMWIISIGFALIIGVGLLALIGLKSEFDISSFQNHNIHMLMPLAKSDTYNENELPNLRHIWEQYALYNTNKNVDSLSIHLRDWYAQTFMLEQYNQIRNLLHREHFIGESIDKAFAQNDTFTISSLLKEQLILSFDIAFYDKKITDSLYHHTFIILTIFIFIVIATIMMLTLSIRRSIDANHLLLERLVDSKTKQLQEINAKLQESIHYEVEQNRKKDLVMYQQARLASMGEMIQNIAHQWRQPLNSLTMLIQSFKSKAMQNKLDNDFVLQQTEYGMKIATEMSNVIENFRNFFLPETNTESFAFAESIEDAIILLKERLKENSIHIDVVIKKKGLSIDSYQNSFKQVILVLINNAIDALKLKAQNEENFTDPRIEILLSKVGYNIVICVRDNAGGIALEDKSKVFEPYFTTKHKSVGTGIGLYMAEQIIERQFNGDISVSNTQWGDSYFGAEFTIHIPIYKEK</sequence>
<dbReference type="InterPro" id="IPR036890">
    <property type="entry name" value="HATPase_C_sf"/>
</dbReference>
<evidence type="ECO:0000256" key="4">
    <source>
        <dbReference type="ARBA" id="ARBA00022679"/>
    </source>
</evidence>
<feature type="transmembrane region" description="Helical" evidence="9">
    <location>
        <begin position="171"/>
        <end position="193"/>
    </location>
</feature>
<comment type="catalytic activity">
    <reaction evidence="1">
        <text>ATP + protein L-histidine = ADP + protein N-phospho-L-histidine.</text>
        <dbReference type="EC" id="2.7.13.3"/>
    </reaction>
</comment>
<keyword evidence="12" id="KW-1185">Reference proteome</keyword>
<dbReference type="PROSITE" id="PS50109">
    <property type="entry name" value="HIS_KIN"/>
    <property type="match status" value="1"/>
</dbReference>
<organism evidence="11 12">
    <name type="scientific">Helicobacter japonicus</name>
    <dbReference type="NCBI Taxonomy" id="425400"/>
    <lineage>
        <taxon>Bacteria</taxon>
        <taxon>Pseudomonadati</taxon>
        <taxon>Campylobacterota</taxon>
        <taxon>Epsilonproteobacteria</taxon>
        <taxon>Campylobacterales</taxon>
        <taxon>Helicobacteraceae</taxon>
        <taxon>Helicobacter</taxon>
    </lineage>
</organism>
<keyword evidence="9" id="KW-0812">Transmembrane</keyword>
<dbReference type="PANTHER" id="PTHR43065">
    <property type="entry name" value="SENSOR HISTIDINE KINASE"/>
    <property type="match status" value="1"/>
</dbReference>
<dbReference type="Pfam" id="PF02518">
    <property type="entry name" value="HATPase_c"/>
    <property type="match status" value="1"/>
</dbReference>
<dbReference type="Gene3D" id="3.30.565.10">
    <property type="entry name" value="Histidine kinase-like ATPase, C-terminal domain"/>
    <property type="match status" value="1"/>
</dbReference>
<keyword evidence="5" id="KW-0547">Nucleotide-binding</keyword>
<dbReference type="AlphaFoldDB" id="A0A4U8TSV8"/>
<dbReference type="EC" id="2.7.13.3" evidence="2"/>
<dbReference type="GO" id="GO:0005524">
    <property type="term" value="F:ATP binding"/>
    <property type="evidence" value="ECO:0007669"/>
    <property type="project" value="UniProtKB-KW"/>
</dbReference>
<dbReference type="Gene3D" id="1.10.287.130">
    <property type="match status" value="1"/>
</dbReference>
<evidence type="ECO:0000313" key="11">
    <source>
        <dbReference type="EMBL" id="TLE02068.1"/>
    </source>
</evidence>
<dbReference type="EMBL" id="JRMQ02000004">
    <property type="protein sequence ID" value="TLE02068.1"/>
    <property type="molecule type" value="Genomic_DNA"/>
</dbReference>
<dbReference type="InterPro" id="IPR005467">
    <property type="entry name" value="His_kinase_dom"/>
</dbReference>
<dbReference type="RefSeq" id="WP_034362578.1">
    <property type="nucleotide sequence ID" value="NZ_CAJUDB010000010.1"/>
</dbReference>
<dbReference type="SUPFAM" id="SSF47384">
    <property type="entry name" value="Homodimeric domain of signal transducing histidine kinase"/>
    <property type="match status" value="1"/>
</dbReference>
<dbReference type="OrthoDB" id="9799273at2"/>
<evidence type="ECO:0000256" key="5">
    <source>
        <dbReference type="ARBA" id="ARBA00022741"/>
    </source>
</evidence>
<dbReference type="Proteomes" id="UP000029707">
    <property type="component" value="Unassembled WGS sequence"/>
</dbReference>
<protein>
    <recommendedName>
        <fullName evidence="2">histidine kinase</fullName>
        <ecNumber evidence="2">2.7.13.3</ecNumber>
    </recommendedName>
</protein>
<proteinExistence type="predicted"/>
<evidence type="ECO:0000256" key="7">
    <source>
        <dbReference type="ARBA" id="ARBA00022840"/>
    </source>
</evidence>
<keyword evidence="3" id="KW-0597">Phosphoprotein</keyword>
<reference evidence="11 12" key="1">
    <citation type="journal article" date="2014" name="Genome Announc.">
        <title>Draft genome sequences of eight enterohepatic helicobacter species isolated from both laboratory and wild rodents.</title>
        <authorList>
            <person name="Sheh A."/>
            <person name="Shen Z."/>
            <person name="Fox J.G."/>
        </authorList>
    </citation>
    <scope>NUCLEOTIDE SEQUENCE [LARGE SCALE GENOMIC DNA]</scope>
    <source>
        <strain evidence="11 12">MIT 01-6451</strain>
    </source>
</reference>
<evidence type="ECO:0000256" key="3">
    <source>
        <dbReference type="ARBA" id="ARBA00022553"/>
    </source>
</evidence>
<dbReference type="PRINTS" id="PR00344">
    <property type="entry name" value="BCTRLSENSOR"/>
</dbReference>
<accession>A0A4U8TSV8</accession>
<keyword evidence="8" id="KW-0902">Two-component regulatory system</keyword>
<feature type="transmembrane region" description="Helical" evidence="9">
    <location>
        <begin position="20"/>
        <end position="43"/>
    </location>
</feature>
<dbReference type="GeneID" id="82321680"/>
<keyword evidence="9" id="KW-1133">Transmembrane helix</keyword>
<evidence type="ECO:0000256" key="6">
    <source>
        <dbReference type="ARBA" id="ARBA00022777"/>
    </source>
</evidence>
<dbReference type="InterPro" id="IPR003661">
    <property type="entry name" value="HisK_dim/P_dom"/>
</dbReference>
<dbReference type="PANTHER" id="PTHR43065:SF10">
    <property type="entry name" value="PEROXIDE STRESS-ACTIVATED HISTIDINE KINASE MAK3"/>
    <property type="match status" value="1"/>
</dbReference>
<evidence type="ECO:0000256" key="8">
    <source>
        <dbReference type="ARBA" id="ARBA00023012"/>
    </source>
</evidence>
<dbReference type="SMART" id="SM00387">
    <property type="entry name" value="HATPase_c"/>
    <property type="match status" value="1"/>
</dbReference>
<evidence type="ECO:0000313" key="12">
    <source>
        <dbReference type="Proteomes" id="UP000029707"/>
    </source>
</evidence>
<evidence type="ECO:0000256" key="1">
    <source>
        <dbReference type="ARBA" id="ARBA00000085"/>
    </source>
</evidence>